<dbReference type="GO" id="GO:0016787">
    <property type="term" value="F:hydrolase activity"/>
    <property type="evidence" value="ECO:0007669"/>
    <property type="project" value="UniProtKB-KW"/>
</dbReference>
<keyword evidence="9" id="KW-0547">Nucleotide-binding</keyword>
<accession>A0A6M9Z8Q7</accession>
<dbReference type="PROSITE" id="PS52020">
    <property type="entry name" value="CRESS_DNA_REP"/>
    <property type="match status" value="1"/>
</dbReference>
<evidence type="ECO:0000256" key="14">
    <source>
        <dbReference type="ARBA" id="ARBA00023268"/>
    </source>
</evidence>
<sequence>MAAPKIQVDVLKQRKEFAWTGNGPVEKLEELTKKLEFERPKNVSFVCWGWEKCPTTDRVHLQGYAEIEKRQTSGSIQREWGLGIAIFPSKGTADENRIYCSKDKEYKEFGEPRPDKKQGDRKDLVDVRKIVSGGGGICALFMLEKCPNMQQIRVAESYLKYMDSKRDWEMKVINYWGESGTGKSRKAREEFKDKKYYCKNTMDKWFDGYDGEEWMILDDFRDSWMSLTDFLSLTDRYERLLECKNGNRQIKAKIIIVTSIKPVSEWYAHATGEPKKQLLRRFTEITEIKVPEKDCTK</sequence>
<protein>
    <submittedName>
        <fullName evidence="17">Replication-associated protein</fullName>
    </submittedName>
</protein>
<evidence type="ECO:0000256" key="2">
    <source>
        <dbReference type="ARBA" id="ARBA00004147"/>
    </source>
</evidence>
<keyword evidence="14" id="KW-0511">Multifunctional enzyme</keyword>
<dbReference type="InterPro" id="IPR000605">
    <property type="entry name" value="Helicase_SF3_ssDNA/RNA_vir"/>
</dbReference>
<evidence type="ECO:0000256" key="10">
    <source>
        <dbReference type="ARBA" id="ARBA00022759"/>
    </source>
</evidence>
<evidence type="ECO:0000256" key="4">
    <source>
        <dbReference type="ARBA" id="ARBA00022679"/>
    </source>
</evidence>
<evidence type="ECO:0000256" key="6">
    <source>
        <dbReference type="ARBA" id="ARBA00022705"/>
    </source>
</evidence>
<dbReference type="GO" id="GO:0000166">
    <property type="term" value="F:nucleotide binding"/>
    <property type="evidence" value="ECO:0007669"/>
    <property type="project" value="UniProtKB-KW"/>
</dbReference>
<keyword evidence="10" id="KW-0255">Endonuclease</keyword>
<dbReference type="GO" id="GO:0003724">
    <property type="term" value="F:RNA helicase activity"/>
    <property type="evidence" value="ECO:0007669"/>
    <property type="project" value="InterPro"/>
</dbReference>
<proteinExistence type="predicted"/>
<evidence type="ECO:0000256" key="8">
    <source>
        <dbReference type="ARBA" id="ARBA00022723"/>
    </source>
</evidence>
<feature type="domain" description="CRESS-DNA virus Rep endonuclease" evidence="16">
    <location>
        <begin position="11"/>
        <end position="112"/>
    </location>
</feature>
<dbReference type="GO" id="GO:0016779">
    <property type="term" value="F:nucleotidyltransferase activity"/>
    <property type="evidence" value="ECO:0007669"/>
    <property type="project" value="UniProtKB-KW"/>
</dbReference>
<evidence type="ECO:0000256" key="15">
    <source>
        <dbReference type="ARBA" id="ARBA00049360"/>
    </source>
</evidence>
<evidence type="ECO:0000256" key="5">
    <source>
        <dbReference type="ARBA" id="ARBA00022695"/>
    </source>
</evidence>
<dbReference type="GO" id="GO:0003723">
    <property type="term" value="F:RNA binding"/>
    <property type="evidence" value="ECO:0007669"/>
    <property type="project" value="InterPro"/>
</dbReference>
<keyword evidence="12" id="KW-0190">Covalent protein-DNA linkage</keyword>
<evidence type="ECO:0000313" key="17">
    <source>
        <dbReference type="EMBL" id="QKN88898.1"/>
    </source>
</evidence>
<keyword evidence="8" id="KW-0479">Metal-binding</keyword>
<keyword evidence="4" id="KW-0808">Transferase</keyword>
<dbReference type="EMBL" id="MT138072">
    <property type="protein sequence ID" value="QKN88898.1"/>
    <property type="molecule type" value="Genomic_DNA"/>
</dbReference>
<evidence type="ECO:0000256" key="3">
    <source>
        <dbReference type="ARBA" id="ARBA00022562"/>
    </source>
</evidence>
<dbReference type="GO" id="GO:0004519">
    <property type="term" value="F:endonuclease activity"/>
    <property type="evidence" value="ECO:0007669"/>
    <property type="project" value="UniProtKB-KW"/>
</dbReference>
<evidence type="ECO:0000256" key="1">
    <source>
        <dbReference type="ARBA" id="ARBA00001936"/>
    </source>
</evidence>
<organism evidence="17">
    <name type="scientific">Cressdnaviricota sp</name>
    <dbReference type="NCBI Taxonomy" id="2748378"/>
    <lineage>
        <taxon>Viruses</taxon>
        <taxon>Monodnaviria</taxon>
        <taxon>Shotokuvirae</taxon>
        <taxon>Cressdnaviricota</taxon>
    </lineage>
</organism>
<dbReference type="GO" id="GO:0046872">
    <property type="term" value="F:metal ion binding"/>
    <property type="evidence" value="ECO:0007669"/>
    <property type="project" value="UniProtKB-KW"/>
</dbReference>
<keyword evidence="5" id="KW-0548">Nucleotidyltransferase</keyword>
<keyword evidence="11" id="KW-0378">Hydrolase</keyword>
<evidence type="ECO:0000256" key="11">
    <source>
        <dbReference type="ARBA" id="ARBA00022801"/>
    </source>
</evidence>
<comment type="catalytic activity">
    <reaction evidence="15">
        <text>ATP + H2O = ADP + phosphate + H(+)</text>
        <dbReference type="Rhea" id="RHEA:13065"/>
        <dbReference type="ChEBI" id="CHEBI:15377"/>
        <dbReference type="ChEBI" id="CHEBI:15378"/>
        <dbReference type="ChEBI" id="CHEBI:30616"/>
        <dbReference type="ChEBI" id="CHEBI:43474"/>
        <dbReference type="ChEBI" id="CHEBI:456216"/>
    </reaction>
</comment>
<keyword evidence="13" id="KW-0238">DNA-binding</keyword>
<comment type="subcellular location">
    <subcellularLocation>
        <location evidence="2">Host nucleus</location>
    </subcellularLocation>
</comment>
<evidence type="ECO:0000259" key="16">
    <source>
        <dbReference type="PROSITE" id="PS52020"/>
    </source>
</evidence>
<comment type="cofactor">
    <cofactor evidence="1">
        <name>Mn(2+)</name>
        <dbReference type="ChEBI" id="CHEBI:29035"/>
    </cofactor>
</comment>
<dbReference type="Pfam" id="PF00910">
    <property type="entry name" value="RNA_helicase"/>
    <property type="match status" value="1"/>
</dbReference>
<evidence type="ECO:0000256" key="9">
    <source>
        <dbReference type="ARBA" id="ARBA00022741"/>
    </source>
</evidence>
<dbReference type="GO" id="GO:0042025">
    <property type="term" value="C:host cell nucleus"/>
    <property type="evidence" value="ECO:0007669"/>
    <property type="project" value="UniProtKB-SubCell"/>
</dbReference>
<keyword evidence="7" id="KW-0540">Nuclease</keyword>
<dbReference type="Gene3D" id="3.40.1310.20">
    <property type="match status" value="1"/>
</dbReference>
<dbReference type="InterPro" id="IPR049912">
    <property type="entry name" value="CRESS_DNA_REP"/>
</dbReference>
<keyword evidence="6" id="KW-0235">DNA replication</keyword>
<dbReference type="GO" id="GO:0003677">
    <property type="term" value="F:DNA binding"/>
    <property type="evidence" value="ECO:0007669"/>
    <property type="project" value="UniProtKB-KW"/>
</dbReference>
<dbReference type="GO" id="GO:0006260">
    <property type="term" value="P:DNA replication"/>
    <property type="evidence" value="ECO:0007669"/>
    <property type="project" value="UniProtKB-KW"/>
</dbReference>
<keyword evidence="3" id="KW-1048">Host nucleus</keyword>
<evidence type="ECO:0000256" key="7">
    <source>
        <dbReference type="ARBA" id="ARBA00022722"/>
    </source>
</evidence>
<reference evidence="17" key="1">
    <citation type="submission" date="2020-01" db="EMBL/GenBank/DDBJ databases">
        <title>Viral genomes from wild and zoo birds in China.</title>
        <authorList>
            <person name="Yao Y."/>
            <person name="Shan T."/>
            <person name="Yang S."/>
            <person name="Zhang W."/>
        </authorList>
    </citation>
    <scope>NUCLEOTIDE SEQUENCE</scope>
    <source>
        <strain evidence="17">Thr146cir1</strain>
    </source>
</reference>
<evidence type="ECO:0000256" key="12">
    <source>
        <dbReference type="ARBA" id="ARBA00023124"/>
    </source>
</evidence>
<evidence type="ECO:0000256" key="13">
    <source>
        <dbReference type="ARBA" id="ARBA00023125"/>
    </source>
</evidence>
<name>A0A6M9Z8Q7_9VIRU</name>